<keyword evidence="1" id="KW-0614">Plasmid</keyword>
<organism evidence="1 2">
    <name type="scientific">Haloarcula marismortui ATCC 33800</name>
    <dbReference type="NCBI Taxonomy" id="662476"/>
    <lineage>
        <taxon>Archaea</taxon>
        <taxon>Methanobacteriati</taxon>
        <taxon>Methanobacteriota</taxon>
        <taxon>Stenosarchaea group</taxon>
        <taxon>Halobacteria</taxon>
        <taxon>Halobacteriales</taxon>
        <taxon>Haloarculaceae</taxon>
        <taxon>Haloarcula</taxon>
    </lineage>
</organism>
<evidence type="ECO:0000313" key="1">
    <source>
        <dbReference type="EMBL" id="QUJ74910.1"/>
    </source>
</evidence>
<evidence type="ECO:0000313" key="2">
    <source>
        <dbReference type="Proteomes" id="UP000682967"/>
    </source>
</evidence>
<protein>
    <submittedName>
        <fullName evidence="1">Uncharacterized protein</fullName>
    </submittedName>
</protein>
<sequence>MREFVYLDNQALISLLASTTGGITEQKTTGQKERISSSITGGIGPVKANIGGQSEEYSEQTSRFVIQSNFKEFYEMREEELLVSAGSEGESKPDFLISDSINREDIDTISSECCVKRFTRGSLAELDVHLGSAEVFDYYRVTQAFEDVLESFSTDEELQKQLQQEGVTSSKARMLNELIDVLLAGLIPIQGELVDYGVVEGETNILVRKEWAESREIEYKQCHVAGFINEDNLWQDPTRVLFDDNKFTIYSRIDSPNLSNEWIPMKLVDVVDNVFSESAEGIENFPELFKSTNDYSPQSGEQIIPTPIDDDLKNYLESIEEQHTSIEDKDEIVSSVLTEMDIEDTQSVQSRRDSLRELDQYLQEHIDGYEDWSNSEAGYDEFLEQQWQSGEDHGEASESTESDIYYLETSFIAIYW</sequence>
<dbReference type="RefSeq" id="WP_152418982.1">
    <property type="nucleotide sequence ID" value="NZ_AOLR01000035.1"/>
</dbReference>
<proteinExistence type="predicted"/>
<dbReference type="GeneID" id="64825804"/>
<dbReference type="InterPro" id="IPR045633">
    <property type="entry name" value="DUF6414"/>
</dbReference>
<accession>A0A8T8KIK2</accession>
<gene>
    <name evidence="1" type="ORF">KDQ40_22570</name>
</gene>
<dbReference type="OrthoDB" id="350384at2157"/>
<dbReference type="Proteomes" id="UP000682967">
    <property type="component" value="Plasmid pHsi139"/>
</dbReference>
<dbReference type="KEGG" id="hsin:KDQ40_22570"/>
<geneLocation type="plasmid" evidence="1 2">
    <name>pHsi139</name>
</geneLocation>
<name>A0A8T8KIK2_9EURY</name>
<dbReference type="AlphaFoldDB" id="A0A8T8KIK2"/>
<reference evidence="1" key="1">
    <citation type="submission" date="2021-04" db="EMBL/GenBank/DDBJ databases">
        <title>Complete Genome sequence and Methylome Analysis of the Haloarchaeon Haloarcula sinaiiensis.</title>
        <authorList>
            <person name="Fomenkov A."/>
            <person name="DasSarma P."/>
            <person name="DasSarma S."/>
            <person name="Roberts R.J."/>
        </authorList>
    </citation>
    <scope>NUCLEOTIDE SEQUENCE</scope>
    <source>
        <strain evidence="1">ATCC 33800</strain>
        <plasmid evidence="1">pHsi139</plasmid>
    </source>
</reference>
<dbReference type="Pfam" id="PF19952">
    <property type="entry name" value="DUF6414"/>
    <property type="match status" value="1"/>
</dbReference>
<dbReference type="EMBL" id="CP073372">
    <property type="protein sequence ID" value="QUJ74910.1"/>
    <property type="molecule type" value="Genomic_DNA"/>
</dbReference>